<sequence length="289" mass="33208">MSALNIRTLTRKTEELARSIRKRRIDICALQETRWSSAKSCDIERERGENGYKLLYSGSPHTQYCVGIAILKGSRDAIEEVERFDDRLMKLTIISADHTFDFFTAYAPQTSRPDSEKDVFWQLLDEKTCNVPADDYIIIAGDLNGHVSKKTDGNRCHGGKGLGARNEGGERIIDFADTHDLVLMNTWFIKRLSHLPTFYSGNNKTQIDYILIRCRHFTTVTDCKVVPHGTIAPQHRPLIAVLQIKPPMKQRGEHTGSRRIKWWRFREKKEEMISLTGLLTITNVEESWN</sequence>
<dbReference type="InterPro" id="IPR005135">
    <property type="entry name" value="Endo/exonuclease/phosphatase"/>
</dbReference>
<accession>A0A7R8YT88</accession>
<protein>
    <recommendedName>
        <fullName evidence="1">Endonuclease/exonuclease/phosphatase domain-containing protein</fullName>
    </recommendedName>
</protein>
<dbReference type="InParanoid" id="A0A7R8YT88"/>
<gene>
    <name evidence="2" type="ORF">HERILL_LOCUS6364</name>
</gene>
<dbReference type="InterPro" id="IPR036691">
    <property type="entry name" value="Endo/exonu/phosph_ase_sf"/>
</dbReference>
<feature type="domain" description="Endonuclease/exonuclease/phosphatase" evidence="1">
    <location>
        <begin position="5"/>
        <end position="213"/>
    </location>
</feature>
<evidence type="ECO:0000313" key="2">
    <source>
        <dbReference type="EMBL" id="CAD7083400.1"/>
    </source>
</evidence>
<dbReference type="AlphaFoldDB" id="A0A7R8YT88"/>
<organism evidence="2 3">
    <name type="scientific">Hermetia illucens</name>
    <name type="common">Black soldier fly</name>
    <dbReference type="NCBI Taxonomy" id="343691"/>
    <lineage>
        <taxon>Eukaryota</taxon>
        <taxon>Metazoa</taxon>
        <taxon>Ecdysozoa</taxon>
        <taxon>Arthropoda</taxon>
        <taxon>Hexapoda</taxon>
        <taxon>Insecta</taxon>
        <taxon>Pterygota</taxon>
        <taxon>Neoptera</taxon>
        <taxon>Endopterygota</taxon>
        <taxon>Diptera</taxon>
        <taxon>Brachycera</taxon>
        <taxon>Stratiomyomorpha</taxon>
        <taxon>Stratiomyidae</taxon>
        <taxon>Hermetiinae</taxon>
        <taxon>Hermetia</taxon>
    </lineage>
</organism>
<evidence type="ECO:0000313" key="3">
    <source>
        <dbReference type="Proteomes" id="UP000594454"/>
    </source>
</evidence>
<dbReference type="Pfam" id="PF03372">
    <property type="entry name" value="Exo_endo_phos"/>
    <property type="match status" value="1"/>
</dbReference>
<dbReference type="EMBL" id="LR899010">
    <property type="protein sequence ID" value="CAD7083400.1"/>
    <property type="molecule type" value="Genomic_DNA"/>
</dbReference>
<dbReference type="PANTHER" id="PTHR23227">
    <property type="entry name" value="BUCENTAUR RELATED"/>
    <property type="match status" value="1"/>
</dbReference>
<dbReference type="Gene3D" id="3.60.10.10">
    <property type="entry name" value="Endonuclease/exonuclease/phosphatase"/>
    <property type="match status" value="1"/>
</dbReference>
<evidence type="ECO:0000259" key="1">
    <source>
        <dbReference type="Pfam" id="PF03372"/>
    </source>
</evidence>
<reference evidence="2 3" key="1">
    <citation type="submission" date="2020-11" db="EMBL/GenBank/DDBJ databases">
        <authorList>
            <person name="Wallbank WR R."/>
            <person name="Pardo Diaz C."/>
            <person name="Kozak K."/>
            <person name="Martin S."/>
            <person name="Jiggins C."/>
            <person name="Moest M."/>
            <person name="Warren A I."/>
            <person name="Generalovic N T."/>
            <person name="Byers J.R.P. K."/>
            <person name="Montejo-Kovacevich G."/>
            <person name="Yen C E."/>
        </authorList>
    </citation>
    <scope>NUCLEOTIDE SEQUENCE [LARGE SCALE GENOMIC DNA]</scope>
</reference>
<keyword evidence="3" id="KW-1185">Reference proteome</keyword>
<dbReference type="SUPFAM" id="SSF56219">
    <property type="entry name" value="DNase I-like"/>
    <property type="match status" value="1"/>
</dbReference>
<dbReference type="InterPro" id="IPR027124">
    <property type="entry name" value="Swc5/CFDP1/2"/>
</dbReference>
<dbReference type="Proteomes" id="UP000594454">
    <property type="component" value="Chromosome 2"/>
</dbReference>
<dbReference type="GO" id="GO:0003824">
    <property type="term" value="F:catalytic activity"/>
    <property type="evidence" value="ECO:0007669"/>
    <property type="project" value="InterPro"/>
</dbReference>
<dbReference type="PANTHER" id="PTHR23227:SF67">
    <property type="entry name" value="CRANIOFACIAL DEVELOPMENT PROTEIN 2-LIKE"/>
    <property type="match status" value="1"/>
</dbReference>
<name>A0A7R8YT88_HERIL</name>
<dbReference type="CDD" id="cd09076">
    <property type="entry name" value="L1-EN"/>
    <property type="match status" value="1"/>
</dbReference>
<proteinExistence type="predicted"/>